<evidence type="ECO:0000313" key="1">
    <source>
        <dbReference type="EMBL" id="MFC3099218.1"/>
    </source>
</evidence>
<dbReference type="CDD" id="cd09021">
    <property type="entry name" value="Aldose_epim_Ec_YphB"/>
    <property type="match status" value="1"/>
</dbReference>
<protein>
    <submittedName>
        <fullName evidence="1">Aldose 1-epimerase</fullName>
    </submittedName>
</protein>
<dbReference type="InterPro" id="IPR011013">
    <property type="entry name" value="Gal_mutarotase_sf_dom"/>
</dbReference>
<accession>A0ABV7E959</accession>
<dbReference type="SUPFAM" id="SSF74650">
    <property type="entry name" value="Galactose mutarotase-like"/>
    <property type="match status" value="1"/>
</dbReference>
<name>A0ABV7E959_9SPHN</name>
<organism evidence="1 2">
    <name type="scientific">Alteraurantiacibacter palmitatis</name>
    <dbReference type="NCBI Taxonomy" id="2054628"/>
    <lineage>
        <taxon>Bacteria</taxon>
        <taxon>Pseudomonadati</taxon>
        <taxon>Pseudomonadota</taxon>
        <taxon>Alphaproteobacteria</taxon>
        <taxon>Sphingomonadales</taxon>
        <taxon>Erythrobacteraceae</taxon>
        <taxon>Alteraurantiacibacter</taxon>
    </lineage>
</organism>
<comment type="caution">
    <text evidence="1">The sequence shown here is derived from an EMBL/GenBank/DDBJ whole genome shotgun (WGS) entry which is preliminary data.</text>
</comment>
<evidence type="ECO:0000313" key="2">
    <source>
        <dbReference type="Proteomes" id="UP001595456"/>
    </source>
</evidence>
<dbReference type="InterPro" id="IPR008183">
    <property type="entry name" value="Aldose_1/G6P_1-epimerase"/>
</dbReference>
<dbReference type="RefSeq" id="WP_336924313.1">
    <property type="nucleotide sequence ID" value="NZ_JBANRO010000001.1"/>
</dbReference>
<dbReference type="Gene3D" id="2.70.98.10">
    <property type="match status" value="1"/>
</dbReference>
<keyword evidence="2" id="KW-1185">Reference proteome</keyword>
<reference evidence="2" key="1">
    <citation type="journal article" date="2019" name="Int. J. Syst. Evol. Microbiol.">
        <title>The Global Catalogue of Microorganisms (GCM) 10K type strain sequencing project: providing services to taxonomists for standard genome sequencing and annotation.</title>
        <authorList>
            <consortium name="The Broad Institute Genomics Platform"/>
            <consortium name="The Broad Institute Genome Sequencing Center for Infectious Disease"/>
            <person name="Wu L."/>
            <person name="Ma J."/>
        </authorList>
    </citation>
    <scope>NUCLEOTIDE SEQUENCE [LARGE SCALE GENOMIC DNA]</scope>
    <source>
        <strain evidence="2">KCTC 52607</strain>
    </source>
</reference>
<gene>
    <name evidence="1" type="ORF">ACFODU_15580</name>
</gene>
<proteinExistence type="predicted"/>
<dbReference type="Pfam" id="PF01263">
    <property type="entry name" value="Aldose_epim"/>
    <property type="match status" value="1"/>
</dbReference>
<dbReference type="Proteomes" id="UP001595456">
    <property type="component" value="Unassembled WGS sequence"/>
</dbReference>
<dbReference type="InterPro" id="IPR014718">
    <property type="entry name" value="GH-type_carb-bd"/>
</dbReference>
<sequence>MTADLVKLAAGGWEAGVLPQAGGAIAFLRRDSVDVLRPLPEGSANPLESGCFPLVPFANRIAGARFVHDGQQVQLPRNFPPEECALHGIGWEQPWQVTAQAAFKATLEHRHDGAGGWPFAYHARQRIRLGPRGMAVSLDLTNLSGRMMPCGLGLHPYLRRRPESVVRFGASGVVRVGDDLIPTGQIGAADSFADFAQGSRLPDSLIDHCFTGWDGIATVSDDLGAITLTARGAPCLHLFNGGGQLCLEPVSHVPDALNQNPAAMTHLPPGCSTMLEMTISAD</sequence>
<dbReference type="EMBL" id="JBHRST010000022">
    <property type="protein sequence ID" value="MFC3099218.1"/>
    <property type="molecule type" value="Genomic_DNA"/>
</dbReference>